<gene>
    <name evidence="2" type="ORF">OV287_52745</name>
</gene>
<protein>
    <submittedName>
        <fullName evidence="2">Uncharacterized protein</fullName>
    </submittedName>
</protein>
<keyword evidence="3" id="KW-1185">Reference proteome</keyword>
<dbReference type="EMBL" id="JAPNKA010000001">
    <property type="protein sequence ID" value="MCY1083136.1"/>
    <property type="molecule type" value="Genomic_DNA"/>
</dbReference>
<comment type="caution">
    <text evidence="2">The sequence shown here is derived from an EMBL/GenBank/DDBJ whole genome shotgun (WGS) entry which is preliminary data.</text>
</comment>
<evidence type="ECO:0000256" key="1">
    <source>
        <dbReference type="SAM" id="SignalP"/>
    </source>
</evidence>
<accession>A0ABT4APD7</accession>
<sequence>MKKSAISAAMLALSLGAAGTAGAVPMHPGQVNPPGSFSAYVKSRFHLLADSDNVKLVYYVPKYGNVAVQSPQSTQPVPRFSIAAYTPTSGFWAFKELSMVGGTLSTTGDIGALQTLQNEATWQGLQLAPAPVSKARTTFMVGAEQLTDGRVDAECIEEEYTVTGPNGQPVTYKIPVCQVRKPDGTYVPANVMYKFTSIAAAANGTVNQDISFQAATLPDWSPFMRNLMNSGSSWESVLLADVEWEIKTATLTRQARLTVNWQSLFEQASAFAAFHLNSCVDIEISAFFQRVATCQGGTGPCGVFVEYRKTDGTWTSVPPNDSNFLSVVNALETTLRNELFASIRPVNGPVSTQASAIFTLRANYEKMLTNRNEVYYVNYNQGPAPINLSTNLSINCLWGGYETGPVFWNMENAGCRAILGQP</sequence>
<feature type="chain" id="PRO_5046271344" evidence="1">
    <location>
        <begin position="24"/>
        <end position="422"/>
    </location>
</feature>
<organism evidence="2 3">
    <name type="scientific">Archangium lansingense</name>
    <dbReference type="NCBI Taxonomy" id="2995310"/>
    <lineage>
        <taxon>Bacteria</taxon>
        <taxon>Pseudomonadati</taxon>
        <taxon>Myxococcota</taxon>
        <taxon>Myxococcia</taxon>
        <taxon>Myxococcales</taxon>
        <taxon>Cystobacterineae</taxon>
        <taxon>Archangiaceae</taxon>
        <taxon>Archangium</taxon>
    </lineage>
</organism>
<dbReference type="RefSeq" id="WP_267541679.1">
    <property type="nucleotide sequence ID" value="NZ_JAPNKA010000001.1"/>
</dbReference>
<keyword evidence="1" id="KW-0732">Signal</keyword>
<feature type="signal peptide" evidence="1">
    <location>
        <begin position="1"/>
        <end position="23"/>
    </location>
</feature>
<reference evidence="2 3" key="1">
    <citation type="submission" date="2022-11" db="EMBL/GenBank/DDBJ databases">
        <title>Minimal conservation of predation-associated metabolite biosynthetic gene clusters underscores biosynthetic potential of Myxococcota including descriptions for ten novel species: Archangium lansinium sp. nov., Myxococcus landrumus sp. nov., Nannocystis bai.</title>
        <authorList>
            <person name="Ahearne A."/>
            <person name="Stevens C."/>
            <person name="Phillips K."/>
        </authorList>
    </citation>
    <scope>NUCLEOTIDE SEQUENCE [LARGE SCALE GENOMIC DNA]</scope>
    <source>
        <strain evidence="2 3">MIWBW</strain>
    </source>
</reference>
<proteinExistence type="predicted"/>
<evidence type="ECO:0000313" key="3">
    <source>
        <dbReference type="Proteomes" id="UP001207654"/>
    </source>
</evidence>
<dbReference type="Proteomes" id="UP001207654">
    <property type="component" value="Unassembled WGS sequence"/>
</dbReference>
<name>A0ABT4APD7_9BACT</name>
<evidence type="ECO:0000313" key="2">
    <source>
        <dbReference type="EMBL" id="MCY1083136.1"/>
    </source>
</evidence>